<dbReference type="Gene3D" id="1.10.3730.20">
    <property type="match status" value="2"/>
</dbReference>
<feature type="transmembrane region" description="Helical" evidence="6">
    <location>
        <begin position="56"/>
        <end position="74"/>
    </location>
</feature>
<dbReference type="PANTHER" id="PTHR32322">
    <property type="entry name" value="INNER MEMBRANE TRANSPORTER"/>
    <property type="match status" value="1"/>
</dbReference>
<dbReference type="InterPro" id="IPR050638">
    <property type="entry name" value="AA-Vitamin_Transporters"/>
</dbReference>
<dbReference type="InterPro" id="IPR000620">
    <property type="entry name" value="EamA_dom"/>
</dbReference>
<dbReference type="SUPFAM" id="SSF103481">
    <property type="entry name" value="Multidrug resistance efflux transporter EmrE"/>
    <property type="match status" value="2"/>
</dbReference>
<feature type="transmembrane region" description="Helical" evidence="6">
    <location>
        <begin position="282"/>
        <end position="299"/>
    </location>
</feature>
<evidence type="ECO:0000256" key="3">
    <source>
        <dbReference type="ARBA" id="ARBA00022692"/>
    </source>
</evidence>
<feature type="transmembrane region" description="Helical" evidence="6">
    <location>
        <begin position="86"/>
        <end position="108"/>
    </location>
</feature>
<evidence type="ECO:0000259" key="7">
    <source>
        <dbReference type="Pfam" id="PF00892"/>
    </source>
</evidence>
<feature type="transmembrane region" description="Helical" evidence="6">
    <location>
        <begin position="114"/>
        <end position="132"/>
    </location>
</feature>
<evidence type="ECO:0000256" key="4">
    <source>
        <dbReference type="ARBA" id="ARBA00022989"/>
    </source>
</evidence>
<feature type="transmembrane region" description="Helical" evidence="6">
    <location>
        <begin position="172"/>
        <end position="195"/>
    </location>
</feature>
<reference evidence="8 9" key="1">
    <citation type="submission" date="2017-03" db="EMBL/GenBank/DDBJ databases">
        <title>Paenibacillus larvae genome sequencing.</title>
        <authorList>
            <person name="Dingman D.W."/>
        </authorList>
    </citation>
    <scope>NUCLEOTIDE SEQUENCE [LARGE SCALE GENOMIC DNA]</scope>
    <source>
        <strain evidence="8 9">SAG 10367</strain>
    </source>
</reference>
<dbReference type="PANTHER" id="PTHR32322:SF2">
    <property type="entry name" value="EAMA DOMAIN-CONTAINING PROTEIN"/>
    <property type="match status" value="1"/>
</dbReference>
<evidence type="ECO:0000256" key="6">
    <source>
        <dbReference type="SAM" id="Phobius"/>
    </source>
</evidence>
<accession>A0A1V0USM9</accession>
<protein>
    <submittedName>
        <fullName evidence="8">EamA family transporter</fullName>
    </submittedName>
</protein>
<evidence type="ECO:0000256" key="2">
    <source>
        <dbReference type="ARBA" id="ARBA00007362"/>
    </source>
</evidence>
<feature type="transmembrane region" description="Helical" evidence="6">
    <location>
        <begin position="6"/>
        <end position="23"/>
    </location>
</feature>
<evidence type="ECO:0000313" key="9">
    <source>
        <dbReference type="Proteomes" id="UP000192727"/>
    </source>
</evidence>
<feature type="transmembrane region" description="Helical" evidence="6">
    <location>
        <begin position="32"/>
        <end position="50"/>
    </location>
</feature>
<evidence type="ECO:0000313" key="8">
    <source>
        <dbReference type="EMBL" id="ARF67982.1"/>
    </source>
</evidence>
<dbReference type="InterPro" id="IPR037185">
    <property type="entry name" value="EmrE-like"/>
</dbReference>
<feature type="transmembrane region" description="Helical" evidence="6">
    <location>
        <begin position="225"/>
        <end position="244"/>
    </location>
</feature>
<dbReference type="RefSeq" id="WP_024093249.1">
    <property type="nucleotide sequence ID" value="NZ_CP020557.1"/>
</dbReference>
<proteinExistence type="inferred from homology"/>
<dbReference type="AlphaFoldDB" id="A0A1V0USM9"/>
<evidence type="ECO:0000256" key="1">
    <source>
        <dbReference type="ARBA" id="ARBA00004127"/>
    </source>
</evidence>
<feature type="domain" description="EamA" evidence="7">
    <location>
        <begin position="142"/>
        <end position="297"/>
    </location>
</feature>
<name>A0A1V0USM9_9BACL</name>
<dbReference type="Pfam" id="PF00892">
    <property type="entry name" value="EamA"/>
    <property type="match status" value="2"/>
</dbReference>
<sequence length="300" mass="32572">MWVLYAFGAAVLFGLRGVLYQWTSSRPIPRDLMLFAVYVCGAIISILLTAVNGQTYTMAALLGCVMGLLSYISNSAMYKGFATGKASLVALLTGLSPVVVVLFAFGLWGETLTVGQIIAFLIILSGMIMIRYSGDLSLSNMRGAQWGLLAMLGFAFTDITSKQSMLWGGQTLPILVGMYVTGAVLFGCTWIIGILRNKRDMHEAHSVAHEIAATLEQPVWPASKTVAWGLFVGLTNIFGMVFLLKAYETGITGLVSAIEASNVLLVIFYARLFLKEKFSRMEVFGITFTIAGLMLIRLIG</sequence>
<comment type="similarity">
    <text evidence="2">Belongs to the EamA transporter family.</text>
</comment>
<keyword evidence="4 6" id="KW-1133">Transmembrane helix</keyword>
<organism evidence="8 9">
    <name type="scientific">Paenibacillus larvae subsp. pulvifaciens</name>
    <dbReference type="NCBI Taxonomy" id="1477"/>
    <lineage>
        <taxon>Bacteria</taxon>
        <taxon>Bacillati</taxon>
        <taxon>Bacillota</taxon>
        <taxon>Bacilli</taxon>
        <taxon>Bacillales</taxon>
        <taxon>Paenibacillaceae</taxon>
        <taxon>Paenibacillus</taxon>
    </lineage>
</organism>
<gene>
    <name evidence="8" type="ORF">B7C51_09290</name>
</gene>
<dbReference type="EMBL" id="CP020557">
    <property type="protein sequence ID" value="ARF67982.1"/>
    <property type="molecule type" value="Genomic_DNA"/>
</dbReference>
<evidence type="ECO:0000256" key="5">
    <source>
        <dbReference type="ARBA" id="ARBA00023136"/>
    </source>
</evidence>
<feature type="transmembrane region" description="Helical" evidence="6">
    <location>
        <begin position="250"/>
        <end position="270"/>
    </location>
</feature>
<comment type="subcellular location">
    <subcellularLocation>
        <location evidence="1">Endomembrane system</location>
        <topology evidence="1">Multi-pass membrane protein</topology>
    </subcellularLocation>
</comment>
<dbReference type="GO" id="GO:0016020">
    <property type="term" value="C:membrane"/>
    <property type="evidence" value="ECO:0007669"/>
    <property type="project" value="UniProtKB-SubCell"/>
</dbReference>
<keyword evidence="5 6" id="KW-0472">Membrane</keyword>
<keyword evidence="3 6" id="KW-0812">Transmembrane</keyword>
<dbReference type="Proteomes" id="UP000192727">
    <property type="component" value="Chromosome"/>
</dbReference>
<feature type="domain" description="EamA" evidence="7">
    <location>
        <begin position="1"/>
        <end position="131"/>
    </location>
</feature>